<feature type="compositionally biased region" description="Polar residues" evidence="2">
    <location>
        <begin position="207"/>
        <end position="221"/>
    </location>
</feature>
<sequence>MKTALDDRNVIGEGYISRQGKEVCSRGSETSDPWPYRIKLTVDSMRWDSLKISPSREFNNHILENLSEANRKDLDMWKPAEVSIYDTDTHETYKVSLAKKEAFWFEPFPDAAHRKMKKSAASNKTLEHYMNELEQRSKDFSYFLQPFRHIIKKRSLIYDQEIGLCCSGNETVDRIDFSLLYTPRLNKDTKTHQIHEIGLKKMDQQDSDSNNENQSCSSSDSNPCPICLAPFLQESYLDTCFRTFFFLKLSFFVVNHDVWSFVAINSCVADKFCYKCILQWTKVVSHKESRRPSSVKCPLCKTENFSLIYGYDGSSFQRHYVNQGFEDSSFFSKAHKYRLQCYYTEPGILNDAINVSRYWKLRKYIQPNRWLESWLRREVQALLQEEDTEVILYHILGTVNSFFSRDEHSRQTKKSEMKQEEFKDVVSNAARPFLTAKTDRFVKELELFLASGLNIEAYDDVYLQRMGWNTPKTTETAGESIEHNPVVPYLYIFDADSEND</sequence>
<evidence type="ECO:0000256" key="2">
    <source>
        <dbReference type="SAM" id="MobiDB-lite"/>
    </source>
</evidence>
<gene>
    <name evidence="4" type="ORF">DKX38_007175</name>
</gene>
<dbReference type="Proteomes" id="UP000326939">
    <property type="component" value="Chromosome 5"/>
</dbReference>
<feature type="domain" description="RING-type" evidence="3">
    <location>
        <begin position="224"/>
        <end position="301"/>
    </location>
</feature>
<accession>A0A5N5MQ06</accession>
<evidence type="ECO:0000313" key="5">
    <source>
        <dbReference type="Proteomes" id="UP000326939"/>
    </source>
</evidence>
<keyword evidence="1" id="KW-0479">Metal-binding</keyword>
<dbReference type="InterPro" id="IPR013083">
    <property type="entry name" value="Znf_RING/FYVE/PHD"/>
</dbReference>
<organism evidence="4 5">
    <name type="scientific">Salix brachista</name>
    <dbReference type="NCBI Taxonomy" id="2182728"/>
    <lineage>
        <taxon>Eukaryota</taxon>
        <taxon>Viridiplantae</taxon>
        <taxon>Streptophyta</taxon>
        <taxon>Embryophyta</taxon>
        <taxon>Tracheophyta</taxon>
        <taxon>Spermatophyta</taxon>
        <taxon>Magnoliopsida</taxon>
        <taxon>eudicotyledons</taxon>
        <taxon>Gunneridae</taxon>
        <taxon>Pentapetalae</taxon>
        <taxon>rosids</taxon>
        <taxon>fabids</taxon>
        <taxon>Malpighiales</taxon>
        <taxon>Salicaceae</taxon>
        <taxon>Saliceae</taxon>
        <taxon>Salix</taxon>
    </lineage>
</organism>
<name>A0A5N5MQ06_9ROSI</name>
<dbReference type="EMBL" id="VDCV01000005">
    <property type="protein sequence ID" value="KAB5556266.1"/>
    <property type="molecule type" value="Genomic_DNA"/>
</dbReference>
<reference evidence="5" key="1">
    <citation type="journal article" date="2019" name="Gigascience">
        <title>De novo genome assembly of the endangered Acer yangbiense, a plant species with extremely small populations endemic to Yunnan Province, China.</title>
        <authorList>
            <person name="Yang J."/>
            <person name="Wariss H.M."/>
            <person name="Tao L."/>
            <person name="Zhang R."/>
            <person name="Yun Q."/>
            <person name="Hollingsworth P."/>
            <person name="Dao Z."/>
            <person name="Luo G."/>
            <person name="Guo H."/>
            <person name="Ma Y."/>
            <person name="Sun W."/>
        </authorList>
    </citation>
    <scope>NUCLEOTIDE SEQUENCE [LARGE SCALE GENOMIC DNA]</scope>
    <source>
        <strain evidence="5">cv. br00</strain>
    </source>
</reference>
<dbReference type="PANTHER" id="PTHR47692">
    <property type="entry name" value="RING/U-BOX SUPERFAMILY PROTEIN"/>
    <property type="match status" value="1"/>
</dbReference>
<keyword evidence="1" id="KW-0863">Zinc-finger</keyword>
<evidence type="ECO:0000256" key="1">
    <source>
        <dbReference type="PROSITE-ProRule" id="PRU00175"/>
    </source>
</evidence>
<dbReference type="AlphaFoldDB" id="A0A5N5MQ06"/>
<dbReference type="PROSITE" id="PS50089">
    <property type="entry name" value="ZF_RING_2"/>
    <property type="match status" value="1"/>
</dbReference>
<dbReference type="GO" id="GO:0008270">
    <property type="term" value="F:zinc ion binding"/>
    <property type="evidence" value="ECO:0007669"/>
    <property type="project" value="UniProtKB-KW"/>
</dbReference>
<dbReference type="PANTHER" id="PTHR47692:SF2">
    <property type="entry name" value="ZINC FINGER RING-TYPE DOMAIN CONTAINING PROTEIN"/>
    <property type="match status" value="1"/>
</dbReference>
<keyword evidence="1" id="KW-0862">Zinc</keyword>
<keyword evidence="5" id="KW-1185">Reference proteome</keyword>
<dbReference type="Gene3D" id="3.30.40.10">
    <property type="entry name" value="Zinc/RING finger domain, C3HC4 (zinc finger)"/>
    <property type="match status" value="1"/>
</dbReference>
<evidence type="ECO:0000259" key="3">
    <source>
        <dbReference type="PROSITE" id="PS50089"/>
    </source>
</evidence>
<evidence type="ECO:0000313" key="4">
    <source>
        <dbReference type="EMBL" id="KAB5556266.1"/>
    </source>
</evidence>
<comment type="caution">
    <text evidence="4">The sequence shown here is derived from an EMBL/GenBank/DDBJ whole genome shotgun (WGS) entry which is preliminary data.</text>
</comment>
<protein>
    <recommendedName>
        <fullName evidence="3">RING-type domain-containing protein</fullName>
    </recommendedName>
</protein>
<feature type="region of interest" description="Disordered" evidence="2">
    <location>
        <begin position="200"/>
        <end position="221"/>
    </location>
</feature>
<proteinExistence type="predicted"/>
<dbReference type="InterPro" id="IPR001841">
    <property type="entry name" value="Znf_RING"/>
</dbReference>